<accession>A0A850P4U9</accession>
<evidence type="ECO:0000313" key="2">
    <source>
        <dbReference type="Proteomes" id="UP000522590"/>
    </source>
</evidence>
<proteinExistence type="predicted"/>
<protein>
    <submittedName>
        <fullName evidence="1">Uncharacterized protein</fullName>
    </submittedName>
</protein>
<gene>
    <name evidence="1" type="ORF">HUK81_14385</name>
</gene>
<comment type="caution">
    <text evidence="1">The sequence shown here is derived from an EMBL/GenBank/DDBJ whole genome shotgun (WGS) entry which is preliminary data.</text>
</comment>
<dbReference type="Proteomes" id="UP000522590">
    <property type="component" value="Unassembled WGS sequence"/>
</dbReference>
<dbReference type="EMBL" id="JABXXS010000042">
    <property type="protein sequence ID" value="NVN38103.1"/>
    <property type="molecule type" value="Genomic_DNA"/>
</dbReference>
<evidence type="ECO:0000313" key="1">
    <source>
        <dbReference type="EMBL" id="NVN38103.1"/>
    </source>
</evidence>
<dbReference type="AlphaFoldDB" id="A0A850P4U9"/>
<name>A0A850P4U9_9PROT</name>
<reference evidence="1 2" key="1">
    <citation type="submission" date="2020-06" db="EMBL/GenBank/DDBJ databases">
        <title>Description of novel acetic acid bacteria.</title>
        <authorList>
            <person name="Sombolestani A."/>
        </authorList>
    </citation>
    <scope>NUCLEOTIDE SEQUENCE [LARGE SCALE GENOMIC DNA]</scope>
    <source>
        <strain evidence="1 2">LMG 25</strain>
    </source>
</reference>
<sequence>MGPTRLFMSGYNTGISSNGSNCRRQHALNTCRGTVAFCCQGCGDGTVIQPGCRENENSRPHFSATFQSIHGRDRHRYGQFCDQTATPDDPDASRFVFTTIENHLFDQAS</sequence>
<organism evidence="1 2">
    <name type="scientific">Komagataeibacter swingsii</name>
    <dbReference type="NCBI Taxonomy" id="215220"/>
    <lineage>
        <taxon>Bacteria</taxon>
        <taxon>Pseudomonadati</taxon>
        <taxon>Pseudomonadota</taxon>
        <taxon>Alphaproteobacteria</taxon>
        <taxon>Acetobacterales</taxon>
        <taxon>Acetobacteraceae</taxon>
        <taxon>Komagataeibacter</taxon>
    </lineage>
</organism>